<keyword evidence="3" id="KW-0804">Transcription</keyword>
<keyword evidence="9" id="KW-1185">Reference proteome</keyword>
<dbReference type="Gene3D" id="3.10.20.90">
    <property type="entry name" value="Phosphatidylinositol 3-kinase Catalytic Subunit, Chain A, domain 1"/>
    <property type="match status" value="1"/>
</dbReference>
<keyword evidence="1" id="KW-0805">Transcription regulation</keyword>
<feature type="region of interest" description="Disordered" evidence="5">
    <location>
        <begin position="1"/>
        <end position="30"/>
    </location>
</feature>
<dbReference type="Pfam" id="PF02042">
    <property type="entry name" value="RWP-RK"/>
    <property type="match status" value="1"/>
</dbReference>
<proteinExistence type="predicted"/>
<dbReference type="InterPro" id="IPR053793">
    <property type="entry name" value="PB1-like"/>
</dbReference>
<evidence type="ECO:0000259" key="7">
    <source>
        <dbReference type="PROSITE" id="PS51745"/>
    </source>
</evidence>
<evidence type="ECO:0000256" key="1">
    <source>
        <dbReference type="ARBA" id="ARBA00023015"/>
    </source>
</evidence>
<dbReference type="PANTHER" id="PTHR32002">
    <property type="entry name" value="PROTEIN NLP8"/>
    <property type="match status" value="1"/>
</dbReference>
<dbReference type="SMART" id="SM00666">
    <property type="entry name" value="PB1"/>
    <property type="match status" value="1"/>
</dbReference>
<keyword evidence="4" id="KW-0539">Nucleus</keyword>
<dbReference type="Pfam" id="PF22922">
    <property type="entry name" value="GAF_NLP"/>
    <property type="match status" value="1"/>
</dbReference>
<accession>A0AAX4PD60</accession>
<dbReference type="PROSITE" id="PS51519">
    <property type="entry name" value="RWP_RK"/>
    <property type="match status" value="1"/>
</dbReference>
<evidence type="ECO:0000313" key="8">
    <source>
        <dbReference type="EMBL" id="WZN63986.1"/>
    </source>
</evidence>
<evidence type="ECO:0000259" key="6">
    <source>
        <dbReference type="PROSITE" id="PS51519"/>
    </source>
</evidence>
<evidence type="ECO:0000256" key="2">
    <source>
        <dbReference type="ARBA" id="ARBA00023125"/>
    </source>
</evidence>
<gene>
    <name evidence="8" type="ORF">HKI87_08g55400</name>
</gene>
<protein>
    <submittedName>
        <fullName evidence="8">RWP-RK domain-containing protein NLP3</fullName>
    </submittedName>
</protein>
<evidence type="ECO:0000256" key="3">
    <source>
        <dbReference type="ARBA" id="ARBA00023163"/>
    </source>
</evidence>
<evidence type="ECO:0000256" key="4">
    <source>
        <dbReference type="ARBA" id="ARBA00023242"/>
    </source>
</evidence>
<feature type="compositionally biased region" description="Low complexity" evidence="5">
    <location>
        <begin position="8"/>
        <end position="20"/>
    </location>
</feature>
<name>A0AAX4PD60_9CHLO</name>
<dbReference type="PROSITE" id="PS51745">
    <property type="entry name" value="PB1"/>
    <property type="match status" value="1"/>
</dbReference>
<dbReference type="CDD" id="cd05992">
    <property type="entry name" value="PB1"/>
    <property type="match status" value="1"/>
</dbReference>
<sequence length="843" mass="91782">MAAMTKPAAYAQQQGPSAASGSGGLHGATPALDHELLDSVPADEFDLFHHMAENLMREPEKFEGHEAAGWAHTTPRSSVSPSLDSLESEDGVPLEDPVLHKLQRAMEIIRETELDGSQGLESDNSLVQIWIPDREDGALRKNLRNVVVGCTTRHNQSSQRYRREAEKAEKAEDEGEVTYTLSRFGERSKLYKFQVEGGMAEGLPGRVFVSGRPEMTLDVQRYGKDNYLRIHEAASCGIRAAVGMPVYSKSESGSRETVAVVEISKVSAGLNMERLSCKLADVFERVDLRTWGRDIGAAVRFANWPFNVHVQRTGAILNTLVEAACQLPGIEYVACWGKFTGAGTSAGLIPPAAGSNDQRQLPDLLTCDALPCGVQHPLFIEYRKACSSKLVYEGYGFVGNAWSRNCSVWNSCVSQIPWQANPYSYFNVSRFLGGVVAVPITLSRAEGGREGEEAAKYVLEIFIAERCRDVEVQRQLIVRMLTDLLKMGGGRFDIGVRLDYLELGPAHNCAEPLVGLDGVVEGPGPAESEGGGGDEDAKEVRRRRGNAKKKDISLEQLQQYFKYNLKEAANKLGVCPTTLKRVCRQYNIPRWPCRKLKKVNRSINRLQNVVENVPGVNAAAIGFPDLKAACVFDTSIEGSQSAKAAEGPLLEVSSGAKRRCRTVEADPGLHGLACAPTSSAVPIPIPGQAYRPTPPPLRHVGSRTSLAVEDLTPLQMAPALPVSPRAASGFDMQASCGSPLASPRHLQAAAPTFGGVTIKATHGDSISRFSLYPGSNFEELKSRVKEVFGLGRREVKLKYLDGENDLVCLQSDGDLWEAVLEAGNSQQDSGRRIVRVRVEEDAQ</sequence>
<organism evidence="8 9">
    <name type="scientific">Chloropicon roscoffensis</name>
    <dbReference type="NCBI Taxonomy" id="1461544"/>
    <lineage>
        <taxon>Eukaryota</taxon>
        <taxon>Viridiplantae</taxon>
        <taxon>Chlorophyta</taxon>
        <taxon>Chloropicophyceae</taxon>
        <taxon>Chloropicales</taxon>
        <taxon>Chloropicaceae</taxon>
        <taxon>Chloropicon</taxon>
    </lineage>
</organism>
<feature type="region of interest" description="Disordered" evidence="5">
    <location>
        <begin position="65"/>
        <end position="92"/>
    </location>
</feature>
<dbReference type="PANTHER" id="PTHR32002:SF41">
    <property type="entry name" value="PROTEIN NLP8"/>
    <property type="match status" value="1"/>
</dbReference>
<dbReference type="Proteomes" id="UP001472866">
    <property type="component" value="Chromosome 08"/>
</dbReference>
<dbReference type="GO" id="GO:0003677">
    <property type="term" value="F:DNA binding"/>
    <property type="evidence" value="ECO:0007669"/>
    <property type="project" value="UniProtKB-KW"/>
</dbReference>
<evidence type="ECO:0000313" key="9">
    <source>
        <dbReference type="Proteomes" id="UP001472866"/>
    </source>
</evidence>
<dbReference type="GO" id="GO:0003700">
    <property type="term" value="F:DNA-binding transcription factor activity"/>
    <property type="evidence" value="ECO:0007669"/>
    <property type="project" value="InterPro"/>
</dbReference>
<reference evidence="8 9" key="1">
    <citation type="submission" date="2024-03" db="EMBL/GenBank/DDBJ databases">
        <title>Complete genome sequence of the green alga Chloropicon roscoffensis RCC1871.</title>
        <authorList>
            <person name="Lemieux C."/>
            <person name="Pombert J.-F."/>
            <person name="Otis C."/>
            <person name="Turmel M."/>
        </authorList>
    </citation>
    <scope>NUCLEOTIDE SEQUENCE [LARGE SCALE GENOMIC DNA]</scope>
    <source>
        <strain evidence="8 9">RCC1871</strain>
    </source>
</reference>
<feature type="domain" description="PB1" evidence="7">
    <location>
        <begin position="755"/>
        <end position="841"/>
    </location>
</feature>
<feature type="region of interest" description="Disordered" evidence="5">
    <location>
        <begin position="521"/>
        <end position="547"/>
    </location>
</feature>
<keyword evidence="2" id="KW-0238">DNA-binding</keyword>
<dbReference type="InterPro" id="IPR045012">
    <property type="entry name" value="NLP"/>
</dbReference>
<dbReference type="InterPro" id="IPR055081">
    <property type="entry name" value="NLP1-9_GAF"/>
</dbReference>
<feature type="domain" description="RWP-RK" evidence="6">
    <location>
        <begin position="535"/>
        <end position="619"/>
    </location>
</feature>
<dbReference type="InterPro" id="IPR000270">
    <property type="entry name" value="PB1_dom"/>
</dbReference>
<dbReference type="Pfam" id="PF00564">
    <property type="entry name" value="PB1"/>
    <property type="match status" value="1"/>
</dbReference>
<dbReference type="SUPFAM" id="SSF54277">
    <property type="entry name" value="CAD &amp; PB1 domains"/>
    <property type="match status" value="1"/>
</dbReference>
<dbReference type="InterPro" id="IPR003035">
    <property type="entry name" value="RWP-RK_dom"/>
</dbReference>
<evidence type="ECO:0000256" key="5">
    <source>
        <dbReference type="SAM" id="MobiDB-lite"/>
    </source>
</evidence>
<dbReference type="AlphaFoldDB" id="A0AAX4PD60"/>
<dbReference type="EMBL" id="CP151508">
    <property type="protein sequence ID" value="WZN63986.1"/>
    <property type="molecule type" value="Genomic_DNA"/>
</dbReference>